<gene>
    <name evidence="2" type="ORF">KFK09_020051</name>
</gene>
<evidence type="ECO:0000313" key="2">
    <source>
        <dbReference type="EMBL" id="KAI0499149.1"/>
    </source>
</evidence>
<comment type="caution">
    <text evidence="2">The sequence shown here is derived from an EMBL/GenBank/DDBJ whole genome shotgun (WGS) entry which is preliminary data.</text>
</comment>
<proteinExistence type="predicted"/>
<dbReference type="AlphaFoldDB" id="A0A8T3AS79"/>
<accession>A0A8T3AS79</accession>
<evidence type="ECO:0000313" key="3">
    <source>
        <dbReference type="Proteomes" id="UP000829196"/>
    </source>
</evidence>
<feature type="transmembrane region" description="Helical" evidence="1">
    <location>
        <begin position="57"/>
        <end position="79"/>
    </location>
</feature>
<reference evidence="2" key="1">
    <citation type="journal article" date="2022" name="Front. Genet.">
        <title>Chromosome-Scale Assembly of the Dendrobium nobile Genome Provides Insights Into the Molecular Mechanism of the Biosynthesis of the Medicinal Active Ingredient of Dendrobium.</title>
        <authorList>
            <person name="Xu Q."/>
            <person name="Niu S.-C."/>
            <person name="Li K.-L."/>
            <person name="Zheng P.-J."/>
            <person name="Zhang X.-J."/>
            <person name="Jia Y."/>
            <person name="Liu Y."/>
            <person name="Niu Y.-X."/>
            <person name="Yu L.-H."/>
            <person name="Chen D.-F."/>
            <person name="Zhang G.-Q."/>
        </authorList>
    </citation>
    <scope>NUCLEOTIDE SEQUENCE</scope>
    <source>
        <tissue evidence="2">Leaf</tissue>
    </source>
</reference>
<dbReference type="Proteomes" id="UP000829196">
    <property type="component" value="Unassembled WGS sequence"/>
</dbReference>
<organism evidence="2 3">
    <name type="scientific">Dendrobium nobile</name>
    <name type="common">Orchid</name>
    <dbReference type="NCBI Taxonomy" id="94219"/>
    <lineage>
        <taxon>Eukaryota</taxon>
        <taxon>Viridiplantae</taxon>
        <taxon>Streptophyta</taxon>
        <taxon>Embryophyta</taxon>
        <taxon>Tracheophyta</taxon>
        <taxon>Spermatophyta</taxon>
        <taxon>Magnoliopsida</taxon>
        <taxon>Liliopsida</taxon>
        <taxon>Asparagales</taxon>
        <taxon>Orchidaceae</taxon>
        <taxon>Epidendroideae</taxon>
        <taxon>Malaxideae</taxon>
        <taxon>Dendrobiinae</taxon>
        <taxon>Dendrobium</taxon>
    </lineage>
</organism>
<keyword evidence="1" id="KW-0472">Membrane</keyword>
<sequence>MAAAIDMYNSMLDVSYDNLLSKELTEALEPFINGVSRLLLPPSPSVPLLLLPKSSPLIPPLLLSLPSPLLFLLTSSLILRQIPALTALYHQIGISMIR</sequence>
<dbReference type="EMBL" id="JAGYWB010000014">
    <property type="protein sequence ID" value="KAI0499149.1"/>
    <property type="molecule type" value="Genomic_DNA"/>
</dbReference>
<keyword evidence="1" id="KW-0812">Transmembrane</keyword>
<keyword evidence="3" id="KW-1185">Reference proteome</keyword>
<keyword evidence="1" id="KW-1133">Transmembrane helix</keyword>
<evidence type="ECO:0000256" key="1">
    <source>
        <dbReference type="SAM" id="Phobius"/>
    </source>
</evidence>
<name>A0A8T3AS79_DENNO</name>
<protein>
    <submittedName>
        <fullName evidence="2">Uncharacterized protein</fullName>
    </submittedName>
</protein>